<comment type="caution">
    <text evidence="5">The sequence shown here is derived from an EMBL/GenBank/DDBJ whole genome shotgun (WGS) entry which is preliminary data.</text>
</comment>
<feature type="domain" description="ChsH2 C-terminal OB-fold" evidence="2">
    <location>
        <begin position="273"/>
        <end position="327"/>
    </location>
</feature>
<dbReference type="PANTHER" id="PTHR34075">
    <property type="entry name" value="BLR3430 PROTEIN"/>
    <property type="match status" value="1"/>
</dbReference>
<proteinExistence type="predicted"/>
<dbReference type="InterPro" id="IPR016039">
    <property type="entry name" value="Thiolase-like"/>
</dbReference>
<dbReference type="InterPro" id="IPR022002">
    <property type="entry name" value="ChsH2_Znr"/>
</dbReference>
<gene>
    <name evidence="5" type="ORF">LCGC14_2507440</name>
</gene>
<keyword evidence="1" id="KW-0808">Transferase</keyword>
<evidence type="ECO:0000256" key="1">
    <source>
        <dbReference type="ARBA" id="ARBA00022679"/>
    </source>
</evidence>
<dbReference type="InterPro" id="IPR012340">
    <property type="entry name" value="NA-bd_OB-fold"/>
</dbReference>
<dbReference type="EMBL" id="LAZR01040131">
    <property type="protein sequence ID" value="KKL15253.1"/>
    <property type="molecule type" value="Genomic_DNA"/>
</dbReference>
<feature type="domain" description="ChsH2 rubredoxin-like zinc ribbon" evidence="4">
    <location>
        <begin position="233"/>
        <end position="260"/>
    </location>
</feature>
<dbReference type="Gene3D" id="3.40.47.10">
    <property type="match status" value="1"/>
</dbReference>
<evidence type="ECO:0008006" key="6">
    <source>
        <dbReference type="Google" id="ProtNLM"/>
    </source>
</evidence>
<dbReference type="PANTHER" id="PTHR34075:SF5">
    <property type="entry name" value="BLR3430 PROTEIN"/>
    <property type="match status" value="1"/>
</dbReference>
<sequence length="351" mass="39143">GADHRQARSASVQELLFGDGAAAVTLGKKGVIAKFLGAHSIFRDLVDHYRGQGAKYDYQWEERWVREEGYFKLVPNVIEALCGKTDVSPGDIDHFVMPCLIRNVRENVAGKIGIPTEAVRDNLLAGCGETGTAHPLVMLVDALQDAQPGQKILVIGFGQGADALLFETTDRIRDLPPRKGIKGTLANGTVEKNYQKFLSFTDKVDIYWGMRAEAGNKTRLTAAYRDRKMFSALIGGKCKKCETVQFPPAHICVNPECRAKDSQEDYPLADSPAKIASYTVDWLAYSPNPPLVFGMIEFEEGAKFMMQITGFDPDEVEFGLPVEMVFRIKNFDRERNFRSYFWKAAPRSNSN</sequence>
<dbReference type="AlphaFoldDB" id="A0A0F9DTS0"/>
<dbReference type="SUPFAM" id="SSF53901">
    <property type="entry name" value="Thiolase-like"/>
    <property type="match status" value="1"/>
</dbReference>
<feature type="non-terminal residue" evidence="5">
    <location>
        <position position="1"/>
    </location>
</feature>
<protein>
    <recommendedName>
        <fullName evidence="6">DUF35 domain-containing protein</fullName>
    </recommendedName>
</protein>
<feature type="domain" description="Beta-ketoacyl-[acyl-carrier-protein] synthase III C-terminal" evidence="3">
    <location>
        <begin position="84"/>
        <end position="161"/>
    </location>
</feature>
<dbReference type="InterPro" id="IPR013747">
    <property type="entry name" value="ACP_syn_III_C"/>
</dbReference>
<evidence type="ECO:0000259" key="3">
    <source>
        <dbReference type="Pfam" id="PF08541"/>
    </source>
</evidence>
<dbReference type="Pfam" id="PF08541">
    <property type="entry name" value="ACP_syn_III_C"/>
    <property type="match status" value="1"/>
</dbReference>
<dbReference type="GO" id="GO:0016746">
    <property type="term" value="F:acyltransferase activity"/>
    <property type="evidence" value="ECO:0007669"/>
    <property type="project" value="InterPro"/>
</dbReference>
<evidence type="ECO:0000259" key="4">
    <source>
        <dbReference type="Pfam" id="PF12172"/>
    </source>
</evidence>
<reference evidence="5" key="1">
    <citation type="journal article" date="2015" name="Nature">
        <title>Complex archaea that bridge the gap between prokaryotes and eukaryotes.</title>
        <authorList>
            <person name="Spang A."/>
            <person name="Saw J.H."/>
            <person name="Jorgensen S.L."/>
            <person name="Zaremba-Niedzwiedzka K."/>
            <person name="Martijn J."/>
            <person name="Lind A.E."/>
            <person name="van Eijk R."/>
            <person name="Schleper C."/>
            <person name="Guy L."/>
            <person name="Ettema T.J."/>
        </authorList>
    </citation>
    <scope>NUCLEOTIDE SEQUENCE</scope>
</reference>
<dbReference type="InterPro" id="IPR052513">
    <property type="entry name" value="Thioester_dehydratase-like"/>
</dbReference>
<evidence type="ECO:0000259" key="2">
    <source>
        <dbReference type="Pfam" id="PF01796"/>
    </source>
</evidence>
<organism evidence="5">
    <name type="scientific">marine sediment metagenome</name>
    <dbReference type="NCBI Taxonomy" id="412755"/>
    <lineage>
        <taxon>unclassified sequences</taxon>
        <taxon>metagenomes</taxon>
        <taxon>ecological metagenomes</taxon>
    </lineage>
</organism>
<dbReference type="Pfam" id="PF12172">
    <property type="entry name" value="zf-ChsH2"/>
    <property type="match status" value="1"/>
</dbReference>
<dbReference type="InterPro" id="IPR002878">
    <property type="entry name" value="ChsH2_C"/>
</dbReference>
<dbReference type="SUPFAM" id="SSF50249">
    <property type="entry name" value="Nucleic acid-binding proteins"/>
    <property type="match status" value="1"/>
</dbReference>
<name>A0A0F9DTS0_9ZZZZ</name>
<accession>A0A0F9DTS0</accession>
<dbReference type="Pfam" id="PF01796">
    <property type="entry name" value="OB_ChsH2_C"/>
    <property type="match status" value="1"/>
</dbReference>
<evidence type="ECO:0000313" key="5">
    <source>
        <dbReference type="EMBL" id="KKL15253.1"/>
    </source>
</evidence>